<gene>
    <name evidence="1" type="ORF">UFOPK4442_00463</name>
</gene>
<dbReference type="EMBL" id="CAFBSA010000067">
    <property type="protein sequence ID" value="CAB5148043.1"/>
    <property type="molecule type" value="Genomic_DNA"/>
</dbReference>
<sequence length="68" mass="7360">MRATTFPTPKVSRATRAARIFELSPFETAANASAFSIPASKSVSRSKPTPAIVLPLKSAPKRRKASRF</sequence>
<organism evidence="1">
    <name type="scientific">freshwater metagenome</name>
    <dbReference type="NCBI Taxonomy" id="449393"/>
    <lineage>
        <taxon>unclassified sequences</taxon>
        <taxon>metagenomes</taxon>
        <taxon>ecological metagenomes</taxon>
    </lineage>
</organism>
<dbReference type="AlphaFoldDB" id="A0A6J7WAP3"/>
<reference evidence="1" key="1">
    <citation type="submission" date="2020-05" db="EMBL/GenBank/DDBJ databases">
        <authorList>
            <person name="Chiriac C."/>
            <person name="Salcher M."/>
            <person name="Ghai R."/>
            <person name="Kavagutti S V."/>
        </authorList>
    </citation>
    <scope>NUCLEOTIDE SEQUENCE</scope>
</reference>
<protein>
    <submittedName>
        <fullName evidence="1">Unannotated protein</fullName>
    </submittedName>
</protein>
<name>A0A6J7WAP3_9ZZZZ</name>
<accession>A0A6J7WAP3</accession>
<proteinExistence type="predicted"/>
<evidence type="ECO:0000313" key="1">
    <source>
        <dbReference type="EMBL" id="CAB5148043.1"/>
    </source>
</evidence>